<evidence type="ECO:0000313" key="4">
    <source>
        <dbReference type="Proteomes" id="UP000177187"/>
    </source>
</evidence>
<comment type="caution">
    <text evidence="3">The sequence shown here is derived from an EMBL/GenBank/DDBJ whole genome shotgun (WGS) entry which is preliminary data.</text>
</comment>
<dbReference type="InterPro" id="IPR003156">
    <property type="entry name" value="DHHA1_dom"/>
</dbReference>
<evidence type="ECO:0000259" key="1">
    <source>
        <dbReference type="Pfam" id="PF01368"/>
    </source>
</evidence>
<dbReference type="InterPro" id="IPR051319">
    <property type="entry name" value="Oligoribo/pAp-PDE_c-di-AMP_PDE"/>
</dbReference>
<dbReference type="PANTHER" id="PTHR47618">
    <property type="entry name" value="BIFUNCTIONAL OLIGORIBONUCLEASE AND PAP PHOSPHATASE NRNA"/>
    <property type="match status" value="1"/>
</dbReference>
<dbReference type="AlphaFoldDB" id="A0A1F5FAW2"/>
<dbReference type="Proteomes" id="UP000177187">
    <property type="component" value="Unassembled WGS sequence"/>
</dbReference>
<sequence>MIGGARRLFLVTHVNPDGDAVGSTAALAHLASGRGVEAVCYCPDAVPAAFRFLAGAELFTRDTGALDDSDAVVVIDCSDPWRLGPENNRILARRERVVLIDHHTDVAPFGGVNIVDPTAAASGVLVYELLGRLGWPVDVPAAEGLYAAIDTDTGSFRYPNTDARCLRITAELIERGLKTDRVAHRIYESHRFERHILLGLALKTLERELDGRLVLVSVTLEMLSQTGADVEDTDDIVDYARGIEGVEVGAFLREDPGGLVKLSLRSKGGVAVNELARLIGGGGHPCAAGARFEGTLAEARRWVIETVRSALDGGPEG</sequence>
<dbReference type="Gene3D" id="3.10.310.30">
    <property type="match status" value="1"/>
</dbReference>
<dbReference type="STRING" id="1817816.A2Y64_02330"/>
<dbReference type="EMBL" id="MFAF01000067">
    <property type="protein sequence ID" value="OGD76763.1"/>
    <property type="molecule type" value="Genomic_DNA"/>
</dbReference>
<evidence type="ECO:0008006" key="5">
    <source>
        <dbReference type="Google" id="ProtNLM"/>
    </source>
</evidence>
<protein>
    <recommendedName>
        <fullName evidence="5">DDH domain-containing protein</fullName>
    </recommendedName>
</protein>
<dbReference type="Pfam" id="PF02272">
    <property type="entry name" value="DHHA1"/>
    <property type="match status" value="1"/>
</dbReference>
<dbReference type="PANTHER" id="PTHR47618:SF1">
    <property type="entry name" value="BIFUNCTIONAL OLIGORIBONUCLEASE AND PAP PHOSPHATASE NRNA"/>
    <property type="match status" value="1"/>
</dbReference>
<evidence type="ECO:0000259" key="2">
    <source>
        <dbReference type="Pfam" id="PF02272"/>
    </source>
</evidence>
<reference evidence="3 4" key="1">
    <citation type="journal article" date="2016" name="Nat. Commun.">
        <title>Thousands of microbial genomes shed light on interconnected biogeochemical processes in an aquifer system.</title>
        <authorList>
            <person name="Anantharaman K."/>
            <person name="Brown C.T."/>
            <person name="Hug L.A."/>
            <person name="Sharon I."/>
            <person name="Castelle C.J."/>
            <person name="Probst A.J."/>
            <person name="Thomas B.C."/>
            <person name="Singh A."/>
            <person name="Wilkins M.J."/>
            <person name="Karaoz U."/>
            <person name="Brodie E.L."/>
            <person name="Williams K.H."/>
            <person name="Hubbard S.S."/>
            <person name="Banfield J.F."/>
        </authorList>
    </citation>
    <scope>NUCLEOTIDE SEQUENCE [LARGE SCALE GENOMIC DNA]</scope>
</reference>
<accession>A0A1F5FAW2</accession>
<name>A0A1F5FAW2_9BACT</name>
<proteinExistence type="predicted"/>
<dbReference type="InterPro" id="IPR001667">
    <property type="entry name" value="DDH_dom"/>
</dbReference>
<dbReference type="Pfam" id="PF01368">
    <property type="entry name" value="DHH"/>
    <property type="match status" value="1"/>
</dbReference>
<dbReference type="GO" id="GO:0003676">
    <property type="term" value="F:nucleic acid binding"/>
    <property type="evidence" value="ECO:0007669"/>
    <property type="project" value="InterPro"/>
</dbReference>
<feature type="domain" description="DHHA1" evidence="2">
    <location>
        <begin position="223"/>
        <end position="302"/>
    </location>
</feature>
<dbReference type="SUPFAM" id="SSF64182">
    <property type="entry name" value="DHH phosphoesterases"/>
    <property type="match status" value="1"/>
</dbReference>
<gene>
    <name evidence="3" type="ORF">A2Y64_02330</name>
</gene>
<organism evidence="3 4">
    <name type="scientific">Candidatus Coatesbacteria bacterium RBG_13_66_14</name>
    <dbReference type="NCBI Taxonomy" id="1817816"/>
    <lineage>
        <taxon>Bacteria</taxon>
        <taxon>Candidatus Coatesiibacteriota</taxon>
    </lineage>
</organism>
<dbReference type="InterPro" id="IPR038763">
    <property type="entry name" value="DHH_sf"/>
</dbReference>
<dbReference type="Gene3D" id="3.90.1640.10">
    <property type="entry name" value="inorganic pyrophosphatase (n-terminal core)"/>
    <property type="match status" value="1"/>
</dbReference>
<evidence type="ECO:0000313" key="3">
    <source>
        <dbReference type="EMBL" id="OGD76763.1"/>
    </source>
</evidence>
<feature type="domain" description="DDH" evidence="1">
    <location>
        <begin position="9"/>
        <end position="149"/>
    </location>
</feature>